<gene>
    <name evidence="2" type="ORF">PCAR00345_LOCUS14758</name>
</gene>
<reference evidence="2" key="1">
    <citation type="submission" date="2021-01" db="EMBL/GenBank/DDBJ databases">
        <authorList>
            <person name="Corre E."/>
            <person name="Pelletier E."/>
            <person name="Niang G."/>
            <person name="Scheremetjew M."/>
            <person name="Finn R."/>
            <person name="Kale V."/>
            <person name="Holt S."/>
            <person name="Cochrane G."/>
            <person name="Meng A."/>
            <person name="Brown T."/>
            <person name="Cohen L."/>
        </authorList>
    </citation>
    <scope>NUCLEOTIDE SEQUENCE</scope>
    <source>
        <strain evidence="2">CCMP645</strain>
    </source>
</reference>
<evidence type="ECO:0000313" key="2">
    <source>
        <dbReference type="EMBL" id="CAE0762146.1"/>
    </source>
</evidence>
<proteinExistence type="predicted"/>
<dbReference type="InterPro" id="IPR029044">
    <property type="entry name" value="Nucleotide-diphossugar_trans"/>
</dbReference>
<sequence>MAMRPASSSRWLSRLWSRLLTRRGCLCISLLLLLRASLWRSSASRCLAAPPTWRALDGTLMRATTAPTTRTEPSFILLWSTDESQFRLVSKRALEAIFFHHPYASVRVFSNTLPLDFLSPLSAAGFRASVHRYNLSELLAETPAAAWISSTQPEAEEGPYYYSHLTDVLRLALLYKEGGVYLDSDVLLLRPFRLADVPTTHASLAPAAATAPMRNAIGIESYTGSSWSPFRNHVLNGAVLVFPPSSPFLWNAMDEFARTYNPKLWGWNGPELLTRVHARCGFGGDDEVQVLPPDAFYPLYWEDIELFASAEQLARQEAAWERMRERSYAVHLWNRKTARLRPDRRSLMHRLLSTFVVLPYWKHE</sequence>
<dbReference type="InterPro" id="IPR007577">
    <property type="entry name" value="GlycoTrfase_DXD_sugar-bd_CS"/>
</dbReference>
<accession>A0A7S4BD31</accession>
<dbReference type="AlphaFoldDB" id="A0A7S4BD31"/>
<organism evidence="2">
    <name type="scientific">Chrysotila carterae</name>
    <name type="common">Marine alga</name>
    <name type="synonym">Syracosphaera carterae</name>
    <dbReference type="NCBI Taxonomy" id="13221"/>
    <lineage>
        <taxon>Eukaryota</taxon>
        <taxon>Haptista</taxon>
        <taxon>Haptophyta</taxon>
        <taxon>Prymnesiophyceae</taxon>
        <taxon>Isochrysidales</taxon>
        <taxon>Isochrysidaceae</taxon>
        <taxon>Chrysotila</taxon>
    </lineage>
</organism>
<protein>
    <recommendedName>
        <fullName evidence="1">Alpha 1,4-glycosyltransferase domain-containing protein</fullName>
    </recommendedName>
</protein>
<dbReference type="PANTHER" id="PTHR46781">
    <property type="entry name" value="ALPHA 1,4-GLYCOSYLTRANSFERASE FAMILY PROTEIN"/>
    <property type="match status" value="1"/>
</dbReference>
<dbReference type="InterPro" id="IPR007652">
    <property type="entry name" value="A1-4-GlycosylTfrase_dom"/>
</dbReference>
<dbReference type="InterPro" id="IPR044789">
    <property type="entry name" value="Put_A1-4-GlycosylTfrase_plant"/>
</dbReference>
<name>A0A7S4BD31_CHRCT</name>
<dbReference type="Pfam" id="PF04488">
    <property type="entry name" value="Gly_transf_sug"/>
    <property type="match status" value="1"/>
</dbReference>
<feature type="domain" description="Alpha 1,4-glycosyltransferase" evidence="1">
    <location>
        <begin position="242"/>
        <end position="353"/>
    </location>
</feature>
<dbReference type="PANTHER" id="PTHR46781:SF5">
    <property type="entry name" value="ALPHA 1,4-GLYCOSYLTRANSFERASE FAMILY PROTEIN"/>
    <property type="match status" value="1"/>
</dbReference>
<dbReference type="EMBL" id="HBIZ01023339">
    <property type="protein sequence ID" value="CAE0762146.1"/>
    <property type="molecule type" value="Transcribed_RNA"/>
</dbReference>
<evidence type="ECO:0000259" key="1">
    <source>
        <dbReference type="Pfam" id="PF04572"/>
    </source>
</evidence>
<dbReference type="Gene3D" id="3.90.550.20">
    <property type="match status" value="1"/>
</dbReference>
<dbReference type="Pfam" id="PF04572">
    <property type="entry name" value="Gb3_synth"/>
    <property type="match status" value="1"/>
</dbReference>
<dbReference type="SUPFAM" id="SSF53448">
    <property type="entry name" value="Nucleotide-diphospho-sugar transferases"/>
    <property type="match status" value="1"/>
</dbReference>